<dbReference type="InterPro" id="IPR019424">
    <property type="entry name" value="7TM_GPCR_Srsx"/>
</dbReference>
<dbReference type="WBParaSite" id="PSAMB.scaffold290size58848.g4238.t1">
    <property type="protein sequence ID" value="PSAMB.scaffold290size58848.g4238.t1"/>
    <property type="gene ID" value="PSAMB.scaffold290size58848.g4238"/>
</dbReference>
<dbReference type="CDD" id="cd00637">
    <property type="entry name" value="7tm_classA_rhodopsin-like"/>
    <property type="match status" value="1"/>
</dbReference>
<keyword evidence="6 8" id="KW-0675">Receptor</keyword>
<keyword evidence="7 8" id="KW-0807">Transducer</keyword>
<evidence type="ECO:0000256" key="1">
    <source>
        <dbReference type="ARBA" id="ARBA00004141"/>
    </source>
</evidence>
<evidence type="ECO:0000256" key="10">
    <source>
        <dbReference type="SAM" id="Phobius"/>
    </source>
</evidence>
<evidence type="ECO:0000313" key="12">
    <source>
        <dbReference type="Proteomes" id="UP000887566"/>
    </source>
</evidence>
<feature type="transmembrane region" description="Helical" evidence="10">
    <location>
        <begin position="20"/>
        <end position="43"/>
    </location>
</feature>
<dbReference type="InterPro" id="IPR000276">
    <property type="entry name" value="GPCR_Rhodpsn"/>
</dbReference>
<reference evidence="13" key="1">
    <citation type="submission" date="2022-11" db="UniProtKB">
        <authorList>
            <consortium name="WormBaseParasite"/>
        </authorList>
    </citation>
    <scope>IDENTIFICATION</scope>
</reference>
<dbReference type="PANTHER" id="PTHR24243">
    <property type="entry name" value="G-PROTEIN COUPLED RECEPTOR"/>
    <property type="match status" value="1"/>
</dbReference>
<feature type="transmembrane region" description="Helical" evidence="10">
    <location>
        <begin position="271"/>
        <end position="290"/>
    </location>
</feature>
<sequence length="342" mass="38206">MNVSQSLINSSLTQLEATKWASVGQIVVGIVGVVTNSLIIWTIVRQAALRNNSCFVLIGQLAFADWIVGASFLITGIKRLIRLYCRIPELLTQVQCGYEMFFPYFGQSASLSLALAIGIERFIAVAFPLKFIKQEKTIGKIIALLAWSYAIIDSGFLFYESSSTKILPACTVLTAGTDAFDEFQDIHKTVVIVAIMATYALVFLTMTMQLKKAQRQNRPDLVAMKKNLQVKTARMLVVVAAVYLMLQITTRVAQALLFLLPVESRPRVGPFIRMIMIVNSDIHFFIYFSMSTEFRELFKRTFGSKLSQMKTTNVSRQLPDTQGTNGTGWTNGSRVVRHSSVL</sequence>
<evidence type="ECO:0000259" key="11">
    <source>
        <dbReference type="PROSITE" id="PS50262"/>
    </source>
</evidence>
<dbReference type="Pfam" id="PF10320">
    <property type="entry name" value="7TM_GPCR_Srsx"/>
    <property type="match status" value="1"/>
</dbReference>
<feature type="transmembrane region" description="Helical" evidence="10">
    <location>
        <begin position="190"/>
        <end position="208"/>
    </location>
</feature>
<dbReference type="SUPFAM" id="SSF81321">
    <property type="entry name" value="Family A G protein-coupled receptor-like"/>
    <property type="match status" value="1"/>
</dbReference>
<dbReference type="AlphaFoldDB" id="A0A914W0T0"/>
<evidence type="ECO:0000256" key="7">
    <source>
        <dbReference type="ARBA" id="ARBA00023224"/>
    </source>
</evidence>
<feature type="transmembrane region" description="Helical" evidence="10">
    <location>
        <begin position="55"/>
        <end position="74"/>
    </location>
</feature>
<dbReference type="Gene3D" id="1.20.1070.10">
    <property type="entry name" value="Rhodopsin 7-helix transmembrane proteins"/>
    <property type="match status" value="1"/>
</dbReference>
<feature type="compositionally biased region" description="Low complexity" evidence="9">
    <location>
        <begin position="321"/>
        <end position="332"/>
    </location>
</feature>
<name>A0A914W0T0_9BILA</name>
<keyword evidence="2 8" id="KW-0812">Transmembrane</keyword>
<evidence type="ECO:0000256" key="9">
    <source>
        <dbReference type="SAM" id="MobiDB-lite"/>
    </source>
</evidence>
<dbReference type="PANTHER" id="PTHR24243:SF208">
    <property type="entry name" value="PYROKININ-1 RECEPTOR"/>
    <property type="match status" value="1"/>
</dbReference>
<keyword evidence="12" id="KW-1185">Reference proteome</keyword>
<dbReference type="PROSITE" id="PS50262">
    <property type="entry name" value="G_PROTEIN_RECEP_F1_2"/>
    <property type="match status" value="1"/>
</dbReference>
<evidence type="ECO:0000256" key="8">
    <source>
        <dbReference type="RuleBase" id="RU000688"/>
    </source>
</evidence>
<evidence type="ECO:0000256" key="2">
    <source>
        <dbReference type="ARBA" id="ARBA00022692"/>
    </source>
</evidence>
<evidence type="ECO:0000256" key="3">
    <source>
        <dbReference type="ARBA" id="ARBA00022989"/>
    </source>
</evidence>
<keyword evidence="3 10" id="KW-1133">Transmembrane helix</keyword>
<feature type="transmembrane region" description="Helical" evidence="10">
    <location>
        <begin position="109"/>
        <end position="129"/>
    </location>
</feature>
<feature type="transmembrane region" description="Helical" evidence="10">
    <location>
        <begin position="235"/>
        <end position="259"/>
    </location>
</feature>
<feature type="transmembrane region" description="Helical" evidence="10">
    <location>
        <begin position="141"/>
        <end position="159"/>
    </location>
</feature>
<evidence type="ECO:0000256" key="6">
    <source>
        <dbReference type="ARBA" id="ARBA00023170"/>
    </source>
</evidence>
<keyword evidence="5 10" id="KW-0472">Membrane</keyword>
<evidence type="ECO:0000256" key="4">
    <source>
        <dbReference type="ARBA" id="ARBA00023040"/>
    </source>
</evidence>
<evidence type="ECO:0000313" key="13">
    <source>
        <dbReference type="WBParaSite" id="PSAMB.scaffold290size58848.g4238.t1"/>
    </source>
</evidence>
<comment type="similarity">
    <text evidence="8">Belongs to the G-protein coupled receptor 1 family.</text>
</comment>
<dbReference type="PROSITE" id="PS00237">
    <property type="entry name" value="G_PROTEIN_RECEP_F1_1"/>
    <property type="match status" value="1"/>
</dbReference>
<dbReference type="Proteomes" id="UP000887566">
    <property type="component" value="Unplaced"/>
</dbReference>
<dbReference type="InterPro" id="IPR017452">
    <property type="entry name" value="GPCR_Rhodpsn_7TM"/>
</dbReference>
<organism evidence="12 13">
    <name type="scientific">Plectus sambesii</name>
    <dbReference type="NCBI Taxonomy" id="2011161"/>
    <lineage>
        <taxon>Eukaryota</taxon>
        <taxon>Metazoa</taxon>
        <taxon>Ecdysozoa</taxon>
        <taxon>Nematoda</taxon>
        <taxon>Chromadorea</taxon>
        <taxon>Plectida</taxon>
        <taxon>Plectina</taxon>
        <taxon>Plectoidea</taxon>
        <taxon>Plectidae</taxon>
        <taxon>Plectus</taxon>
    </lineage>
</organism>
<keyword evidence="4 8" id="KW-0297">G-protein coupled receptor</keyword>
<dbReference type="GO" id="GO:0005886">
    <property type="term" value="C:plasma membrane"/>
    <property type="evidence" value="ECO:0007669"/>
    <property type="project" value="TreeGrafter"/>
</dbReference>
<feature type="domain" description="G-protein coupled receptors family 1 profile" evidence="11">
    <location>
        <begin position="35"/>
        <end position="287"/>
    </location>
</feature>
<dbReference type="SMART" id="SM01381">
    <property type="entry name" value="7TM_GPCR_Srsx"/>
    <property type="match status" value="1"/>
</dbReference>
<dbReference type="GO" id="GO:0004930">
    <property type="term" value="F:G protein-coupled receptor activity"/>
    <property type="evidence" value="ECO:0007669"/>
    <property type="project" value="UniProtKB-KW"/>
</dbReference>
<accession>A0A914W0T0</accession>
<feature type="region of interest" description="Disordered" evidence="9">
    <location>
        <begin position="313"/>
        <end position="332"/>
    </location>
</feature>
<proteinExistence type="inferred from homology"/>
<evidence type="ECO:0000256" key="5">
    <source>
        <dbReference type="ARBA" id="ARBA00023136"/>
    </source>
</evidence>
<protein>
    <submittedName>
        <fullName evidence="13">G-protein coupled receptors family 1 profile domain-containing protein</fullName>
    </submittedName>
</protein>
<comment type="subcellular location">
    <subcellularLocation>
        <location evidence="1">Membrane</location>
        <topology evidence="1">Multi-pass membrane protein</topology>
    </subcellularLocation>
</comment>
<dbReference type="PRINTS" id="PR00237">
    <property type="entry name" value="GPCRRHODOPSN"/>
</dbReference>